<feature type="region of interest" description="Disordered" evidence="1">
    <location>
        <begin position="40"/>
        <end position="68"/>
    </location>
</feature>
<reference evidence="2" key="1">
    <citation type="submission" date="2021-11" db="EMBL/GenBank/DDBJ databases">
        <title>Australian commercial rhizobial inoculants.</title>
        <authorList>
            <person name="Kohlmeier M.G."/>
            <person name="O'Hara G.W."/>
            <person name="Colombi E."/>
            <person name="Ramsay J.P."/>
            <person name="Terpolilli J."/>
        </authorList>
    </citation>
    <scope>NUCLEOTIDE SEQUENCE</scope>
    <source>
        <strain evidence="2">CC829</strain>
    </source>
</reference>
<sequence>MAVDQATFPRALFAADHRRSISFCHVAAKPFKPGRFNPKARRIASRSASSARRAEVPVPKTTHNAEDL</sequence>
<evidence type="ECO:0000313" key="2">
    <source>
        <dbReference type="EMBL" id="UFW90567.1"/>
    </source>
</evidence>
<protein>
    <submittedName>
        <fullName evidence="2">Uncharacterized protein</fullName>
    </submittedName>
</protein>
<evidence type="ECO:0000313" key="3">
    <source>
        <dbReference type="Proteomes" id="UP001430990"/>
    </source>
</evidence>
<keyword evidence="3" id="KW-1185">Reference proteome</keyword>
<name>A0ABY3QZS1_9BRAD</name>
<dbReference type="EMBL" id="CP088100">
    <property type="protein sequence ID" value="UFW90567.1"/>
    <property type="molecule type" value="Genomic_DNA"/>
</dbReference>
<gene>
    <name evidence="2" type="ORF">BjapCC829_19340</name>
</gene>
<proteinExistence type="predicted"/>
<accession>A0ABY3QZS1</accession>
<evidence type="ECO:0000256" key="1">
    <source>
        <dbReference type="SAM" id="MobiDB-lite"/>
    </source>
</evidence>
<dbReference type="Proteomes" id="UP001430990">
    <property type="component" value="Chromosome"/>
</dbReference>
<organism evidence="2 3">
    <name type="scientific">Bradyrhizobium barranii</name>
    <dbReference type="NCBI Taxonomy" id="2992140"/>
    <lineage>
        <taxon>Bacteria</taxon>
        <taxon>Pseudomonadati</taxon>
        <taxon>Pseudomonadota</taxon>
        <taxon>Alphaproteobacteria</taxon>
        <taxon>Hyphomicrobiales</taxon>
        <taxon>Nitrobacteraceae</taxon>
        <taxon>Bradyrhizobium</taxon>
    </lineage>
</organism>
<dbReference type="RefSeq" id="WP_231144788.1">
    <property type="nucleotide sequence ID" value="NZ_CP088100.1"/>
</dbReference>